<evidence type="ECO:0000313" key="3">
    <source>
        <dbReference type="Proteomes" id="UP000239757"/>
    </source>
</evidence>
<dbReference type="InterPro" id="IPR052929">
    <property type="entry name" value="RNase_H-like_EbsB-rel"/>
</dbReference>
<dbReference type="EMBL" id="KZ665893">
    <property type="protein sequence ID" value="PPR97271.1"/>
    <property type="molecule type" value="Genomic_DNA"/>
</dbReference>
<dbReference type="InterPro" id="IPR036397">
    <property type="entry name" value="RNaseH_sf"/>
</dbReference>
<dbReference type="GO" id="GO:0004523">
    <property type="term" value="F:RNA-DNA hybrid ribonuclease activity"/>
    <property type="evidence" value="ECO:0007669"/>
    <property type="project" value="InterPro"/>
</dbReference>
<feature type="domain" description="RNase H type-1" evidence="1">
    <location>
        <begin position="70"/>
        <end position="147"/>
    </location>
</feature>
<name>A0A2P5X1S2_GOSBA</name>
<dbReference type="InterPro" id="IPR002156">
    <property type="entry name" value="RNaseH_domain"/>
</dbReference>
<protein>
    <recommendedName>
        <fullName evidence="1">RNase H type-1 domain-containing protein</fullName>
    </recommendedName>
</protein>
<dbReference type="OrthoDB" id="1002691at2759"/>
<accession>A0A2P5X1S2</accession>
<dbReference type="GO" id="GO:0003676">
    <property type="term" value="F:nucleic acid binding"/>
    <property type="evidence" value="ECO:0007669"/>
    <property type="project" value="InterPro"/>
</dbReference>
<dbReference type="PANTHER" id="PTHR47074:SF61">
    <property type="entry name" value="RNASE H TYPE-1 DOMAIN-CONTAINING PROTEIN"/>
    <property type="match status" value="1"/>
</dbReference>
<dbReference type="PANTHER" id="PTHR47074">
    <property type="entry name" value="BNAC02G40300D PROTEIN"/>
    <property type="match status" value="1"/>
</dbReference>
<dbReference type="Pfam" id="PF13456">
    <property type="entry name" value="RVT_3"/>
    <property type="match status" value="1"/>
</dbReference>
<dbReference type="AlphaFoldDB" id="A0A2P5X1S2"/>
<reference evidence="2 3" key="1">
    <citation type="submission" date="2015-01" db="EMBL/GenBank/DDBJ databases">
        <title>Genome of allotetraploid Gossypium barbadense reveals genomic plasticity and fiber elongation in cotton evolution.</title>
        <authorList>
            <person name="Chen X."/>
            <person name="Liu X."/>
            <person name="Zhao B."/>
            <person name="Zheng H."/>
            <person name="Hu Y."/>
            <person name="Lu G."/>
            <person name="Yang C."/>
            <person name="Chen J."/>
            <person name="Shan C."/>
            <person name="Zhang L."/>
            <person name="Zhou Y."/>
            <person name="Wang L."/>
            <person name="Guo W."/>
            <person name="Bai Y."/>
            <person name="Ruan J."/>
            <person name="Shangguan X."/>
            <person name="Mao Y."/>
            <person name="Jiang J."/>
            <person name="Zhu Y."/>
            <person name="Lei J."/>
            <person name="Kang H."/>
            <person name="Chen S."/>
            <person name="He X."/>
            <person name="Wang R."/>
            <person name="Wang Y."/>
            <person name="Chen J."/>
            <person name="Wang L."/>
            <person name="Yu S."/>
            <person name="Wang B."/>
            <person name="Wei J."/>
            <person name="Song S."/>
            <person name="Lu X."/>
            <person name="Gao Z."/>
            <person name="Gu W."/>
            <person name="Deng X."/>
            <person name="Ma D."/>
            <person name="Wang S."/>
            <person name="Liang W."/>
            <person name="Fang L."/>
            <person name="Cai C."/>
            <person name="Zhu X."/>
            <person name="Zhou B."/>
            <person name="Zhang Y."/>
            <person name="Chen Z."/>
            <person name="Xu S."/>
            <person name="Zhu R."/>
            <person name="Wang S."/>
            <person name="Zhang T."/>
            <person name="Zhao G."/>
        </authorList>
    </citation>
    <scope>NUCLEOTIDE SEQUENCE [LARGE SCALE GENOMIC DNA]</scope>
    <source>
        <strain evidence="3">cv. Xinhai21</strain>
        <tissue evidence="2">Leaf</tissue>
    </source>
</reference>
<proteinExistence type="predicted"/>
<evidence type="ECO:0000259" key="1">
    <source>
        <dbReference type="Pfam" id="PF13456"/>
    </source>
</evidence>
<evidence type="ECO:0000313" key="2">
    <source>
        <dbReference type="EMBL" id="PPR97271.1"/>
    </source>
</evidence>
<dbReference type="InterPro" id="IPR044730">
    <property type="entry name" value="RNase_H-like_dom_plant"/>
</dbReference>
<dbReference type="Proteomes" id="UP000239757">
    <property type="component" value="Unassembled WGS sequence"/>
</dbReference>
<dbReference type="Gene3D" id="3.30.420.10">
    <property type="entry name" value="Ribonuclease H-like superfamily/Ribonuclease H"/>
    <property type="match status" value="1"/>
</dbReference>
<organism evidence="2 3">
    <name type="scientific">Gossypium barbadense</name>
    <name type="common">Sea Island cotton</name>
    <name type="synonym">Hibiscus barbadensis</name>
    <dbReference type="NCBI Taxonomy" id="3634"/>
    <lineage>
        <taxon>Eukaryota</taxon>
        <taxon>Viridiplantae</taxon>
        <taxon>Streptophyta</taxon>
        <taxon>Embryophyta</taxon>
        <taxon>Tracheophyta</taxon>
        <taxon>Spermatophyta</taxon>
        <taxon>Magnoliopsida</taxon>
        <taxon>eudicotyledons</taxon>
        <taxon>Gunneridae</taxon>
        <taxon>Pentapetalae</taxon>
        <taxon>rosids</taxon>
        <taxon>malvids</taxon>
        <taxon>Malvales</taxon>
        <taxon>Malvaceae</taxon>
        <taxon>Malvoideae</taxon>
        <taxon>Gossypium</taxon>
    </lineage>
</organism>
<dbReference type="CDD" id="cd06222">
    <property type="entry name" value="RNase_H_like"/>
    <property type="match status" value="1"/>
</dbReference>
<gene>
    <name evidence="2" type="ORF">GOBAR_AA23396</name>
</gene>
<sequence>MDHLFRECPASVSVQRELACQTFLLEPHLEFLQWLTWVFEQSASFQCRIFCCVLWAIWGDRNARVHRKINFDAAYNWRSCHSALGIVVRNSEGKDLLACSEIHQQVASAFVAEALACRRATQIGIDMQWKNIIIEEKSLVNSIAAETLKSKKEIFLIGRVPEYVEKQKERDSVREPD</sequence>